<protein>
    <recommendedName>
        <fullName evidence="1">AB hydrolase-1 domain-containing protein</fullName>
    </recommendedName>
</protein>
<dbReference type="InterPro" id="IPR052370">
    <property type="entry name" value="Meta-cleavage_hydrolase"/>
</dbReference>
<dbReference type="Gene3D" id="3.40.50.1820">
    <property type="entry name" value="alpha/beta hydrolase"/>
    <property type="match status" value="1"/>
</dbReference>
<comment type="caution">
    <text evidence="2">The sequence shown here is derived from an EMBL/GenBank/DDBJ whole genome shotgun (WGS) entry which is preliminary data.</text>
</comment>
<dbReference type="InterPro" id="IPR029058">
    <property type="entry name" value="AB_hydrolase_fold"/>
</dbReference>
<evidence type="ECO:0000313" key="2">
    <source>
        <dbReference type="EMBL" id="PCJ22621.1"/>
    </source>
</evidence>
<dbReference type="EMBL" id="NVVJ01000055">
    <property type="protein sequence ID" value="PCJ22621.1"/>
    <property type="molecule type" value="Genomic_DNA"/>
</dbReference>
<feature type="domain" description="AB hydrolase-1" evidence="1">
    <location>
        <begin position="66"/>
        <end position="182"/>
    </location>
</feature>
<evidence type="ECO:0000313" key="3">
    <source>
        <dbReference type="Proteomes" id="UP000218327"/>
    </source>
</evidence>
<evidence type="ECO:0000259" key="1">
    <source>
        <dbReference type="Pfam" id="PF00561"/>
    </source>
</evidence>
<sequence length="349" mass="38120">MRVVPTKNLKKSILGLTLAVLSVVIAGRSYQILSEKDDLERYPPPGELIEVNGHLMHINCLGSGSPTVILEQGLGTGGTATLWQDLHEQTSRITRVCAYDRAGVGYSEPVDIPTRSSNVATNLHELLKNYGIEDNLVLVGWSRGGAHVREFQKRFPKLVSGMVLVDSVHELQYQAVPPAPVPPPSSSALYQVAQFLQPLGLLRITGLVDAQIQGFPIPEQEKPRARALYNMSHTVSTLLNETSGANMDSEEAQAPSSLGNLPLVVITQGEPVILPQGLPPAYTLEYFQELRRVWNELQGELARLSTNSKQVIASESGHANMHSKQPELLVGAISDVVFAIRNDEDLNIF</sequence>
<accession>A0A2A5AU34</accession>
<gene>
    <name evidence="2" type="ORF">COA96_13850</name>
</gene>
<name>A0A2A5AU34_9GAMM</name>
<dbReference type="Proteomes" id="UP000218327">
    <property type="component" value="Unassembled WGS sequence"/>
</dbReference>
<dbReference type="InterPro" id="IPR000073">
    <property type="entry name" value="AB_hydrolase_1"/>
</dbReference>
<organism evidence="2 3">
    <name type="scientific">SAR86 cluster bacterium</name>
    <dbReference type="NCBI Taxonomy" id="2030880"/>
    <lineage>
        <taxon>Bacteria</taxon>
        <taxon>Pseudomonadati</taxon>
        <taxon>Pseudomonadota</taxon>
        <taxon>Gammaproteobacteria</taxon>
        <taxon>SAR86 cluster</taxon>
    </lineage>
</organism>
<dbReference type="PANTHER" id="PTHR43139:SF52">
    <property type="entry name" value="SI:DKEY-122A22.2"/>
    <property type="match status" value="1"/>
</dbReference>
<dbReference type="SUPFAM" id="SSF53474">
    <property type="entry name" value="alpha/beta-Hydrolases"/>
    <property type="match status" value="1"/>
</dbReference>
<proteinExistence type="predicted"/>
<dbReference type="PANTHER" id="PTHR43139">
    <property type="entry name" value="SI:DKEY-122A22.2"/>
    <property type="match status" value="1"/>
</dbReference>
<reference evidence="3" key="1">
    <citation type="submission" date="2017-08" db="EMBL/GenBank/DDBJ databases">
        <title>A dynamic microbial community with high functional redundancy inhabits the cold, oxic subseafloor aquifer.</title>
        <authorList>
            <person name="Tully B.J."/>
            <person name="Wheat C.G."/>
            <person name="Glazer B.T."/>
            <person name="Huber J.A."/>
        </authorList>
    </citation>
    <scope>NUCLEOTIDE SEQUENCE [LARGE SCALE GENOMIC DNA]</scope>
</reference>
<dbReference type="Pfam" id="PF00561">
    <property type="entry name" value="Abhydrolase_1"/>
    <property type="match status" value="1"/>
</dbReference>
<dbReference type="AlphaFoldDB" id="A0A2A5AU34"/>